<keyword evidence="2" id="KW-1185">Reference proteome</keyword>
<organism evidence="1 2">
    <name type="scientific">Nocardia macrotermitis</name>
    <dbReference type="NCBI Taxonomy" id="2585198"/>
    <lineage>
        <taxon>Bacteria</taxon>
        <taxon>Bacillati</taxon>
        <taxon>Actinomycetota</taxon>
        <taxon>Actinomycetes</taxon>
        <taxon>Mycobacteriales</taxon>
        <taxon>Nocardiaceae</taxon>
        <taxon>Nocardia</taxon>
    </lineage>
</organism>
<comment type="caution">
    <text evidence="1">The sequence shown here is derived from an EMBL/GenBank/DDBJ whole genome shotgun (WGS) entry which is preliminary data.</text>
</comment>
<evidence type="ECO:0000313" key="1">
    <source>
        <dbReference type="EMBL" id="MQY18947.1"/>
    </source>
</evidence>
<name>A0A7K0CZN2_9NOCA</name>
<dbReference type="EMBL" id="WEGK01000003">
    <property type="protein sequence ID" value="MQY18947.1"/>
    <property type="molecule type" value="Genomic_DNA"/>
</dbReference>
<reference evidence="1 2" key="1">
    <citation type="submission" date="2019-10" db="EMBL/GenBank/DDBJ databases">
        <title>Nocardia macrotermitis sp. nov. and Nocardia aurantia sp. nov., isolated from the gut of fungus growing-termite Macrotermes natalensis.</title>
        <authorList>
            <person name="Benndorf R."/>
            <person name="Schwitalla J."/>
            <person name="Martin K."/>
            <person name="De Beer W."/>
            <person name="Kaster A.-K."/>
            <person name="Vollmers J."/>
            <person name="Poulsen M."/>
            <person name="Beemelmanns C."/>
        </authorList>
    </citation>
    <scope>NUCLEOTIDE SEQUENCE [LARGE SCALE GENOMIC DNA]</scope>
    <source>
        <strain evidence="1 2">RB20</strain>
    </source>
</reference>
<proteinExistence type="predicted"/>
<protein>
    <submittedName>
        <fullName evidence="1">Uncharacterized protein</fullName>
    </submittedName>
</protein>
<dbReference type="Proteomes" id="UP000438448">
    <property type="component" value="Unassembled WGS sequence"/>
</dbReference>
<accession>A0A7K0CZN2</accession>
<gene>
    <name evidence="1" type="ORF">NRB20_20310</name>
</gene>
<sequence>MNAISSCRTVASLEGGRSRERQQAYVLRDEALSEQLERVYDEELDGMLRLRRSVRGRRHSDRHPIREWRNIGLRMHRPRDGDV</sequence>
<evidence type="ECO:0000313" key="2">
    <source>
        <dbReference type="Proteomes" id="UP000438448"/>
    </source>
</evidence>
<dbReference type="AlphaFoldDB" id="A0A7K0CZN2"/>